<feature type="signal peptide" evidence="4">
    <location>
        <begin position="1"/>
        <end position="22"/>
    </location>
</feature>
<dbReference type="SUPFAM" id="SSF53850">
    <property type="entry name" value="Periplasmic binding protein-like II"/>
    <property type="match status" value="1"/>
</dbReference>
<dbReference type="RefSeq" id="WP_343984785.1">
    <property type="nucleotide sequence ID" value="NZ_BAAAJG010000025.1"/>
</dbReference>
<proteinExistence type="inferred from homology"/>
<evidence type="ECO:0000256" key="3">
    <source>
        <dbReference type="ARBA" id="ARBA00022729"/>
    </source>
</evidence>
<evidence type="ECO:0000256" key="4">
    <source>
        <dbReference type="SAM" id="SignalP"/>
    </source>
</evidence>
<dbReference type="PROSITE" id="PS51257">
    <property type="entry name" value="PROKAR_LIPOPROTEIN"/>
    <property type="match status" value="1"/>
</dbReference>
<comment type="caution">
    <text evidence="5">The sequence shown here is derived from an EMBL/GenBank/DDBJ whole genome shotgun (WGS) entry which is preliminary data.</text>
</comment>
<feature type="chain" id="PRO_5046086987" evidence="4">
    <location>
        <begin position="23"/>
        <end position="464"/>
    </location>
</feature>
<dbReference type="InterPro" id="IPR006059">
    <property type="entry name" value="SBP"/>
</dbReference>
<comment type="similarity">
    <text evidence="1">Belongs to the bacterial solute-binding protein 1 family.</text>
</comment>
<evidence type="ECO:0000256" key="2">
    <source>
        <dbReference type="ARBA" id="ARBA00022448"/>
    </source>
</evidence>
<evidence type="ECO:0000256" key="1">
    <source>
        <dbReference type="ARBA" id="ARBA00008520"/>
    </source>
</evidence>
<keyword evidence="6" id="KW-1185">Reference proteome</keyword>
<sequence>MSTVTRRIGVTLGLVSAMLLSACGGGGQGGGGDPQAITVWTADTLPDRVAATQAIINRFTQQTGIQVKLVGVEEDQFNQVLTSSAASGALPDVIGSIPLSSVRTLATNQLVNTDATKAVIDALGPATWNSRALELTRDGDRQLAVPSEAWSQLLYYRRDLFQAAGLPAPTTYDAILNAARRLDTPERAGFVGATAPGDAFTQQTFEHIALANGCQMVDNAGTITIDSPQCVAAFDFYRDLISNYSVPGTQDVDTVRASYFAGQSAMAIWSTFLLDELAGLRNDAMPSCPECAADRTFLAKNTGIVTALAGPQGTAPAQFGEVVSWAITSDAKTEPAQRFVQFMLSDGYTDWLAFAPEGKYPARTGSAPGATDFVDTWEKLPVGVDTEGPLAQFYPQDVLDALQTGPEAFSRWGITQGQGDLVGASLGELPVPAAVAAVTSGGTDAQGAAQQAAASLRNIQSSLR</sequence>
<dbReference type="Proteomes" id="UP001597145">
    <property type="component" value="Unassembled WGS sequence"/>
</dbReference>
<dbReference type="PANTHER" id="PTHR43649">
    <property type="entry name" value="ARABINOSE-BINDING PROTEIN-RELATED"/>
    <property type="match status" value="1"/>
</dbReference>
<evidence type="ECO:0000313" key="5">
    <source>
        <dbReference type="EMBL" id="MFD1534223.1"/>
    </source>
</evidence>
<evidence type="ECO:0000313" key="6">
    <source>
        <dbReference type="Proteomes" id="UP001597145"/>
    </source>
</evidence>
<dbReference type="Gene3D" id="3.40.190.10">
    <property type="entry name" value="Periplasmic binding protein-like II"/>
    <property type="match status" value="1"/>
</dbReference>
<dbReference type="InterPro" id="IPR050490">
    <property type="entry name" value="Bact_solute-bd_prot1"/>
</dbReference>
<protein>
    <submittedName>
        <fullName evidence="5">ABC transporter substrate-binding protein</fullName>
    </submittedName>
</protein>
<keyword evidence="3 4" id="KW-0732">Signal</keyword>
<gene>
    <name evidence="5" type="ORF">ACFSCY_32890</name>
</gene>
<name>A0ABW4FVR3_9PSEU</name>
<dbReference type="EMBL" id="JBHUCP010000033">
    <property type="protein sequence ID" value="MFD1534223.1"/>
    <property type="molecule type" value="Genomic_DNA"/>
</dbReference>
<accession>A0ABW4FVR3</accession>
<keyword evidence="2" id="KW-0813">Transport</keyword>
<dbReference type="Pfam" id="PF01547">
    <property type="entry name" value="SBP_bac_1"/>
    <property type="match status" value="1"/>
</dbReference>
<reference evidence="6" key="1">
    <citation type="journal article" date="2019" name="Int. J. Syst. Evol. Microbiol.">
        <title>The Global Catalogue of Microorganisms (GCM) 10K type strain sequencing project: providing services to taxonomists for standard genome sequencing and annotation.</title>
        <authorList>
            <consortium name="The Broad Institute Genomics Platform"/>
            <consortium name="The Broad Institute Genome Sequencing Center for Infectious Disease"/>
            <person name="Wu L."/>
            <person name="Ma J."/>
        </authorList>
    </citation>
    <scope>NUCLEOTIDE SEQUENCE [LARGE SCALE GENOMIC DNA]</scope>
    <source>
        <strain evidence="6">JCM 12165</strain>
    </source>
</reference>
<dbReference type="PANTHER" id="PTHR43649:SF34">
    <property type="entry name" value="ABC TRANSPORTER PERIPLASMIC-BINDING PROTEIN YCJN-RELATED"/>
    <property type="match status" value="1"/>
</dbReference>
<organism evidence="5 6">
    <name type="scientific">Pseudonocardia aurantiaca</name>
    <dbReference type="NCBI Taxonomy" id="75290"/>
    <lineage>
        <taxon>Bacteria</taxon>
        <taxon>Bacillati</taxon>
        <taxon>Actinomycetota</taxon>
        <taxon>Actinomycetes</taxon>
        <taxon>Pseudonocardiales</taxon>
        <taxon>Pseudonocardiaceae</taxon>
        <taxon>Pseudonocardia</taxon>
    </lineage>
</organism>